<feature type="region of interest" description="Disordered" evidence="1">
    <location>
        <begin position="739"/>
        <end position="765"/>
    </location>
</feature>
<dbReference type="GO" id="GO:0032991">
    <property type="term" value="C:protein-containing complex"/>
    <property type="evidence" value="ECO:0007669"/>
    <property type="project" value="UniProtKB-ARBA"/>
</dbReference>
<dbReference type="Pfam" id="PF25462">
    <property type="entry name" value="Beta-barrel_INTS6"/>
    <property type="match status" value="1"/>
</dbReference>
<dbReference type="CDD" id="cd00198">
    <property type="entry name" value="vWFA"/>
    <property type="match status" value="1"/>
</dbReference>
<gene>
    <name evidence="3" type="ORF">HHI36_011131</name>
</gene>
<name>A0ABD2MKV1_9CUCU</name>
<dbReference type="PANTHER" id="PTHR12957">
    <property type="entry name" value="DEAD/H BOX POLYPEPTIDE 26/DICE1-RELATED"/>
    <property type="match status" value="1"/>
</dbReference>
<feature type="compositionally biased region" description="Polar residues" evidence="1">
    <location>
        <begin position="659"/>
        <end position="677"/>
    </location>
</feature>
<keyword evidence="4" id="KW-1185">Reference proteome</keyword>
<dbReference type="Pfam" id="PF15300">
    <property type="entry name" value="INT_SG_DDX_CT_C"/>
    <property type="match status" value="1"/>
</dbReference>
<organism evidence="3 4">
    <name type="scientific">Cryptolaemus montrouzieri</name>
    <dbReference type="NCBI Taxonomy" id="559131"/>
    <lineage>
        <taxon>Eukaryota</taxon>
        <taxon>Metazoa</taxon>
        <taxon>Ecdysozoa</taxon>
        <taxon>Arthropoda</taxon>
        <taxon>Hexapoda</taxon>
        <taxon>Insecta</taxon>
        <taxon>Pterygota</taxon>
        <taxon>Neoptera</taxon>
        <taxon>Endopterygota</taxon>
        <taxon>Coleoptera</taxon>
        <taxon>Polyphaga</taxon>
        <taxon>Cucujiformia</taxon>
        <taxon>Coccinelloidea</taxon>
        <taxon>Coccinellidae</taxon>
        <taxon>Scymninae</taxon>
        <taxon>Scymnini</taxon>
        <taxon>Cryptolaemus</taxon>
    </lineage>
</organism>
<dbReference type="PROSITE" id="PS50234">
    <property type="entry name" value="VWFA"/>
    <property type="match status" value="1"/>
</dbReference>
<dbReference type="SUPFAM" id="SSF53300">
    <property type="entry name" value="vWA-like"/>
    <property type="match status" value="1"/>
</dbReference>
<dbReference type="InterPro" id="IPR002035">
    <property type="entry name" value="VWF_A"/>
</dbReference>
<sequence length="932" mass="106207">MTIIVFLIDTSASMFQRTYIGGRTTILDVAKSAVETFVKIRQRSLDSRIDRYMLLTFEEHPSNIKAGWKENLATFMNELKNLQCYSMTTMGTAVKQAFDILNINRMTSGIDTYGQGRCPFFLETSVIVLITDGGKLTNANGVQEDFTLPMHSPIPGSELTREPFRWDQRLFALVLRLSGTPAIERDIGHVPSDNSPIDAMCEVTGGRSYCITSHRMLNQCIDSLVQKVQNGVVINFEKIGPDPPPPLFEKNEDGKDELGSNKDGDYMIEAIPNPLNTTWHNCRRMIYVPKSTQKSYCVGFWPIPESFWPEVTASVLPARSAHPNVKFTCTSQEPLVIENLPFDKYELEPSPLTQYILSRKQPKTCWQVFVANSYKNSDVGHPFGYLKASTNLTCVNLFVMPYNYPVLLPLLDELSKIHRWKPTNEWRTQFQNYMRTLPAYYAAPLRRALTRMGTPMPLAQTLIPENSEAISYTVNNYLKRLKNSAKSEYDKMCNDILQRQNNVNNHKNNFNTPEKVSAKVTLKKELISHPLLMDKFVAQRDQLLAQGSTISLLVSNLDKERQIVSFKNAFDIPRNRLIHQVVRMRNNFLQSDWISHDLDSAHSLPISQMGNYQEYLKRQTPQLREIESAPVRQHMFGNPFKIDKRMMVDEADIDLVGSPGTTRNNKRPISNIDNTNRLPAKRKPGPLPKQFRFKRPNGNGTTFVQTPESSPLPSPIPWLNAIEKDLPSFDEPPMIIENGLDSPMSPMSTSSERSRSPSPTLEVPSYSVTNENHVTSRTNSNQFSYPQCVAEVNSTNSTNNLSYTSFIISNTNNSDDKISQILKEANSLPSVVNHNNHEEAIPEQKPKIFPEEDIEEARAQNFEIRKTLNKLVRRPGKNFSELFQKLRTLKGDVDMQVEVVRLIIKESLRFKREYLASLLEDHIDTLLGIENK</sequence>
<dbReference type="InterPro" id="IPR036465">
    <property type="entry name" value="vWFA_dom_sf"/>
</dbReference>
<dbReference type="Gene3D" id="3.40.50.410">
    <property type="entry name" value="von Willebrand factor, type A domain"/>
    <property type="match status" value="1"/>
</dbReference>
<feature type="domain" description="VWFA" evidence="2">
    <location>
        <begin position="3"/>
        <end position="228"/>
    </location>
</feature>
<protein>
    <recommendedName>
        <fullName evidence="2">VWFA domain-containing protein</fullName>
    </recommendedName>
</protein>
<dbReference type="PANTHER" id="PTHR12957:SF2">
    <property type="entry name" value="INTEGRATOR COMPLEX SUBUNIT 6"/>
    <property type="match status" value="1"/>
</dbReference>
<dbReference type="AlphaFoldDB" id="A0ABD2MKV1"/>
<dbReference type="InterPro" id="IPR057413">
    <property type="entry name" value="Beta-barrel_INTS6"/>
</dbReference>
<accession>A0ABD2MKV1</accession>
<feature type="compositionally biased region" description="Polar residues" evidence="1">
    <location>
        <begin position="698"/>
        <end position="709"/>
    </location>
</feature>
<dbReference type="Proteomes" id="UP001516400">
    <property type="component" value="Unassembled WGS sequence"/>
</dbReference>
<evidence type="ECO:0000256" key="1">
    <source>
        <dbReference type="SAM" id="MobiDB-lite"/>
    </source>
</evidence>
<feature type="region of interest" description="Disordered" evidence="1">
    <location>
        <begin position="657"/>
        <end position="714"/>
    </location>
</feature>
<dbReference type="Pfam" id="PF13519">
    <property type="entry name" value="VWA_2"/>
    <property type="match status" value="1"/>
</dbReference>
<comment type="caution">
    <text evidence="3">The sequence shown here is derived from an EMBL/GenBank/DDBJ whole genome shotgun (WGS) entry which is preliminary data.</text>
</comment>
<dbReference type="InterPro" id="IPR029307">
    <property type="entry name" value="INT_SG_DDX_CT_C"/>
</dbReference>
<dbReference type="EMBL" id="JABFTP020000001">
    <property type="protein sequence ID" value="KAL3266983.1"/>
    <property type="molecule type" value="Genomic_DNA"/>
</dbReference>
<feature type="compositionally biased region" description="Low complexity" evidence="1">
    <location>
        <begin position="742"/>
        <end position="760"/>
    </location>
</feature>
<dbReference type="InterPro" id="IPR051113">
    <property type="entry name" value="Integrator_subunit6"/>
</dbReference>
<evidence type="ECO:0000313" key="4">
    <source>
        <dbReference type="Proteomes" id="UP001516400"/>
    </source>
</evidence>
<evidence type="ECO:0000313" key="3">
    <source>
        <dbReference type="EMBL" id="KAL3266983.1"/>
    </source>
</evidence>
<proteinExistence type="predicted"/>
<evidence type="ECO:0000259" key="2">
    <source>
        <dbReference type="PROSITE" id="PS50234"/>
    </source>
</evidence>
<dbReference type="FunFam" id="3.40.50.410:FF:000010">
    <property type="entry name" value="Integrator complex subunit 6 like"/>
    <property type="match status" value="1"/>
</dbReference>
<reference evidence="3 4" key="1">
    <citation type="journal article" date="2021" name="BMC Biol.">
        <title>Horizontally acquired antibacterial genes associated with adaptive radiation of ladybird beetles.</title>
        <authorList>
            <person name="Li H.S."/>
            <person name="Tang X.F."/>
            <person name="Huang Y.H."/>
            <person name="Xu Z.Y."/>
            <person name="Chen M.L."/>
            <person name="Du X.Y."/>
            <person name="Qiu B.Y."/>
            <person name="Chen P.T."/>
            <person name="Zhang W."/>
            <person name="Slipinski A."/>
            <person name="Escalona H.E."/>
            <person name="Waterhouse R.M."/>
            <person name="Zwick A."/>
            <person name="Pang H."/>
        </authorList>
    </citation>
    <scope>NUCLEOTIDE SEQUENCE [LARGE SCALE GENOMIC DNA]</scope>
    <source>
        <strain evidence="3">SYSU2018</strain>
    </source>
</reference>